<dbReference type="NCBIfam" id="TIGR03167">
    <property type="entry name" value="tRNA_sel_U_synt"/>
    <property type="match status" value="1"/>
</dbReference>
<gene>
    <name evidence="3" type="ORF">CLV25_102206</name>
</gene>
<dbReference type="PROSITE" id="PS00383">
    <property type="entry name" value="TYR_PHOSPHATASE_1"/>
    <property type="match status" value="1"/>
</dbReference>
<dbReference type="NCBIfam" id="NF008750">
    <property type="entry name" value="PRK11784.1-2"/>
    <property type="match status" value="1"/>
</dbReference>
<dbReference type="Gene3D" id="3.40.250.10">
    <property type="entry name" value="Rhodanese-like domain"/>
    <property type="match status" value="1"/>
</dbReference>
<comment type="caution">
    <text evidence="3">The sequence shown here is derived from an EMBL/GenBank/DDBJ whole genome shotgun (WGS) entry which is preliminary data.</text>
</comment>
<dbReference type="PANTHER" id="PTHR30401:SF0">
    <property type="entry name" value="TRNA 2-SELENOURIDINE SYNTHASE"/>
    <property type="match status" value="1"/>
</dbReference>
<dbReference type="GO" id="GO:0043828">
    <property type="term" value="F:tRNA 2-selenouridine synthase activity"/>
    <property type="evidence" value="ECO:0007669"/>
    <property type="project" value="InterPro"/>
</dbReference>
<dbReference type="InterPro" id="IPR036873">
    <property type="entry name" value="Rhodanese-like_dom_sf"/>
</dbReference>
<organism evidence="3 4">
    <name type="scientific">Acetobacteroides hydrogenigenes</name>
    <dbReference type="NCBI Taxonomy" id="979970"/>
    <lineage>
        <taxon>Bacteria</taxon>
        <taxon>Pseudomonadati</taxon>
        <taxon>Bacteroidota</taxon>
        <taxon>Bacteroidia</taxon>
        <taxon>Bacteroidales</taxon>
        <taxon>Rikenellaceae</taxon>
        <taxon>Acetobacteroides</taxon>
    </lineage>
</organism>
<dbReference type="InterPro" id="IPR016130">
    <property type="entry name" value="Tyr_Pase_AS"/>
</dbReference>
<dbReference type="PANTHER" id="PTHR30401">
    <property type="entry name" value="TRNA 2-SELENOURIDINE SYNTHASE"/>
    <property type="match status" value="1"/>
</dbReference>
<evidence type="ECO:0000313" key="4">
    <source>
        <dbReference type="Proteomes" id="UP000294830"/>
    </source>
</evidence>
<name>A0A4R2EXD8_9BACT</name>
<dbReference type="Pfam" id="PF00581">
    <property type="entry name" value="Rhodanese"/>
    <property type="match status" value="1"/>
</dbReference>
<accession>A0A4R2EXD8</accession>
<dbReference type="InterPro" id="IPR001763">
    <property type="entry name" value="Rhodanese-like_dom"/>
</dbReference>
<proteinExistence type="predicted"/>
<dbReference type="Proteomes" id="UP000294830">
    <property type="component" value="Unassembled WGS sequence"/>
</dbReference>
<evidence type="ECO:0000259" key="2">
    <source>
        <dbReference type="PROSITE" id="PS50206"/>
    </source>
</evidence>
<evidence type="ECO:0000313" key="3">
    <source>
        <dbReference type="EMBL" id="TCN72242.1"/>
    </source>
</evidence>
<keyword evidence="4" id="KW-1185">Reference proteome</keyword>
<evidence type="ECO:0000256" key="1">
    <source>
        <dbReference type="ARBA" id="ARBA00023266"/>
    </source>
</evidence>
<dbReference type="InterPro" id="IPR017582">
    <property type="entry name" value="SelU"/>
</dbReference>
<dbReference type="PROSITE" id="PS50206">
    <property type="entry name" value="RHODANESE_3"/>
    <property type="match status" value="1"/>
</dbReference>
<dbReference type="AlphaFoldDB" id="A0A4R2EXD8"/>
<dbReference type="GO" id="GO:0002098">
    <property type="term" value="P:tRNA wobble uridine modification"/>
    <property type="evidence" value="ECO:0007669"/>
    <property type="project" value="InterPro"/>
</dbReference>
<sequence>MPTTLSPDKFLELRPNTAILDVRSPQEYAKGHIPGALSMPLFTDEERAVVGTKYTRQGKDLAVLAGLEFVGPKLADMVRFGRKKVNAQGEIAVHCWRGGMRSASVAWLLETAGFKVYLLRGGYKAYRTYLREQLGSQQADIRILGGNTGSGKTDILLEMKRQGAQVLDLEGYANHKGSAFGAIGQEPQPFAEMFENRLFDEWRTFDFGRPIWIEDESKNIGRVAICDELFTKMRAASVYRISIPKELRVKRLVADYAGFGSEVIRQALDKIERRLGLDTYKVCVEALAQSDYARIADLTLAYYDKAYLIQNQKRPPEALIDIVLDYDNPAQAAAELLRME</sequence>
<dbReference type="Pfam" id="PF26341">
    <property type="entry name" value="AAA_SelU"/>
    <property type="match status" value="1"/>
</dbReference>
<dbReference type="SMART" id="SM00450">
    <property type="entry name" value="RHOD"/>
    <property type="match status" value="1"/>
</dbReference>
<keyword evidence="1" id="KW-0711">Selenium</keyword>
<reference evidence="3 4" key="1">
    <citation type="submission" date="2019-03" db="EMBL/GenBank/DDBJ databases">
        <title>Genomic Encyclopedia of Archaeal and Bacterial Type Strains, Phase II (KMG-II): from individual species to whole genera.</title>
        <authorList>
            <person name="Goeker M."/>
        </authorList>
    </citation>
    <scope>NUCLEOTIDE SEQUENCE [LARGE SCALE GENOMIC DNA]</scope>
    <source>
        <strain evidence="3 4">RL-C</strain>
    </source>
</reference>
<dbReference type="RefSeq" id="WP_131838299.1">
    <property type="nucleotide sequence ID" value="NZ_SLWB01000002.1"/>
</dbReference>
<protein>
    <submittedName>
        <fullName evidence="3">tRNA 2-selenouridine synthase</fullName>
    </submittedName>
</protein>
<dbReference type="SUPFAM" id="SSF52821">
    <property type="entry name" value="Rhodanese/Cell cycle control phosphatase"/>
    <property type="match status" value="1"/>
</dbReference>
<dbReference type="EMBL" id="SLWB01000002">
    <property type="protein sequence ID" value="TCN72242.1"/>
    <property type="molecule type" value="Genomic_DNA"/>
</dbReference>
<dbReference type="InterPro" id="IPR058840">
    <property type="entry name" value="AAA_SelU"/>
</dbReference>
<dbReference type="OrthoDB" id="1450994at2"/>
<feature type="domain" description="Rhodanese" evidence="2">
    <location>
        <begin position="13"/>
        <end position="135"/>
    </location>
</feature>